<dbReference type="EMBL" id="CAEZWR010000047">
    <property type="protein sequence ID" value="CAB4661048.1"/>
    <property type="molecule type" value="Genomic_DNA"/>
</dbReference>
<evidence type="ECO:0000313" key="4">
    <source>
        <dbReference type="EMBL" id="CAB4893873.1"/>
    </source>
</evidence>
<dbReference type="Pfam" id="PF18726">
    <property type="entry name" value="HEPN_SAV_6107"/>
    <property type="match status" value="1"/>
</dbReference>
<dbReference type="InterPro" id="IPR040891">
    <property type="entry name" value="HEPN_SAV_6107"/>
</dbReference>
<dbReference type="EMBL" id="CAEZVB010000017">
    <property type="protein sequence ID" value="CAB4618421.1"/>
    <property type="molecule type" value="Genomic_DNA"/>
</dbReference>
<dbReference type="EMBL" id="CAFBMO010000002">
    <property type="protein sequence ID" value="CAB4893873.1"/>
    <property type="molecule type" value="Genomic_DNA"/>
</dbReference>
<evidence type="ECO:0000259" key="1">
    <source>
        <dbReference type="Pfam" id="PF18726"/>
    </source>
</evidence>
<reference evidence="4" key="1">
    <citation type="submission" date="2020-05" db="EMBL/GenBank/DDBJ databases">
        <authorList>
            <person name="Chiriac C."/>
            <person name="Salcher M."/>
            <person name="Ghai R."/>
            <person name="Kavagutti S V."/>
        </authorList>
    </citation>
    <scope>NUCLEOTIDE SEQUENCE</scope>
</reference>
<evidence type="ECO:0000313" key="3">
    <source>
        <dbReference type="EMBL" id="CAB4661048.1"/>
    </source>
</evidence>
<evidence type="ECO:0000313" key="2">
    <source>
        <dbReference type="EMBL" id="CAB4618421.1"/>
    </source>
</evidence>
<organism evidence="4">
    <name type="scientific">freshwater metagenome</name>
    <dbReference type="NCBI Taxonomy" id="449393"/>
    <lineage>
        <taxon>unclassified sequences</taxon>
        <taxon>metagenomes</taxon>
        <taxon>ecological metagenomes</taxon>
    </lineage>
</organism>
<dbReference type="Gene3D" id="1.20.120.330">
    <property type="entry name" value="Nucleotidyltransferases domain 2"/>
    <property type="match status" value="1"/>
</dbReference>
<accession>A0A6J7FQP2</accession>
<gene>
    <name evidence="2" type="ORF">UFOPK1908_00566</name>
    <name evidence="3" type="ORF">UFOPK2282_00544</name>
    <name evidence="4" type="ORF">UFOPK3576_00070</name>
</gene>
<sequence>MSTLIATPTSVTALYALPSATQELIAAARHSLTEAVIASSAADRYAAAHLAALRAAAAVLAARGRVQRKSRSRVRSVWQVLPEVAGEFTEWSDFFAAGARKRSLAQAGVPCVSAREADDLVRDAEMFVERVTTALGVTQQPLPSGH</sequence>
<name>A0A6J7FQP2_9ZZZZ</name>
<feature type="domain" description="SAV-6107-like HEPN" evidence="1">
    <location>
        <begin position="36"/>
        <end position="131"/>
    </location>
</feature>
<protein>
    <submittedName>
        <fullName evidence="4">Unannotated protein</fullName>
    </submittedName>
</protein>
<dbReference type="AlphaFoldDB" id="A0A6J7FQP2"/>
<proteinExistence type="predicted"/>